<dbReference type="InterPro" id="IPR007048">
    <property type="entry name" value="IraD/Gp25-like"/>
</dbReference>
<dbReference type="AlphaFoldDB" id="D0LR45"/>
<evidence type="ECO:0000313" key="2">
    <source>
        <dbReference type="EMBL" id="ACY15553.1"/>
    </source>
</evidence>
<sequence>MSFLDRLGQGPREPLLDAVTRNLQAIFASKKAFASAVRDFGLGDYESENSTAKALTRLAGEIEAAVRRFEPRLGAPAVTLLGRISPSRVQFALEGELGGARQRFTIEVDTLYRSFTITPDSHVHRPTRD</sequence>
<dbReference type="Proteomes" id="UP000001880">
    <property type="component" value="Chromosome"/>
</dbReference>
<dbReference type="EMBL" id="CP001804">
    <property type="protein sequence ID" value="ACY15553.1"/>
    <property type="molecule type" value="Genomic_DNA"/>
</dbReference>
<protein>
    <submittedName>
        <fullName evidence="2">Type VI secretion system lysozyme-related protein</fullName>
    </submittedName>
</protein>
<accession>D0LR45</accession>
<feature type="domain" description="IraD/Gp25-like" evidence="1">
    <location>
        <begin position="15"/>
        <end position="97"/>
    </location>
</feature>
<evidence type="ECO:0000259" key="1">
    <source>
        <dbReference type="Pfam" id="PF04965"/>
    </source>
</evidence>
<dbReference type="Gene3D" id="3.10.450.40">
    <property type="match status" value="1"/>
</dbReference>
<dbReference type="RefSeq" id="WP_012828153.1">
    <property type="nucleotide sequence ID" value="NC_013440.1"/>
</dbReference>
<dbReference type="Pfam" id="PF04965">
    <property type="entry name" value="GPW_gp25"/>
    <property type="match status" value="1"/>
</dbReference>
<evidence type="ECO:0000313" key="3">
    <source>
        <dbReference type="Proteomes" id="UP000001880"/>
    </source>
</evidence>
<dbReference type="InterPro" id="IPR017737">
    <property type="entry name" value="TssE1-like"/>
</dbReference>
<dbReference type="eggNOG" id="COG3518">
    <property type="taxonomic scope" value="Bacteria"/>
</dbReference>
<name>D0LR45_HALO1</name>
<proteinExistence type="predicted"/>
<dbReference type="NCBIfam" id="TIGR03357">
    <property type="entry name" value="VI_zyme"/>
    <property type="match status" value="1"/>
</dbReference>
<dbReference type="OrthoDB" id="5512143at2"/>
<organism evidence="2 3">
    <name type="scientific">Haliangium ochraceum (strain DSM 14365 / JCM 11303 / SMP-2)</name>
    <dbReference type="NCBI Taxonomy" id="502025"/>
    <lineage>
        <taxon>Bacteria</taxon>
        <taxon>Pseudomonadati</taxon>
        <taxon>Myxococcota</taxon>
        <taxon>Polyangia</taxon>
        <taxon>Haliangiales</taxon>
        <taxon>Kofleriaceae</taxon>
        <taxon>Haliangium</taxon>
    </lineage>
</organism>
<dbReference type="SUPFAM" id="SSF160719">
    <property type="entry name" value="gpW/gp25-like"/>
    <property type="match status" value="1"/>
</dbReference>
<gene>
    <name evidence="2" type="ordered locus">Hoch_3047</name>
</gene>
<reference evidence="2 3" key="1">
    <citation type="journal article" date="2010" name="Stand. Genomic Sci.">
        <title>Complete genome sequence of Haliangium ochraceum type strain (SMP-2).</title>
        <authorList>
            <consortium name="US DOE Joint Genome Institute (JGI-PGF)"/>
            <person name="Ivanova N."/>
            <person name="Daum C."/>
            <person name="Lang E."/>
            <person name="Abt B."/>
            <person name="Kopitz M."/>
            <person name="Saunders E."/>
            <person name="Lapidus A."/>
            <person name="Lucas S."/>
            <person name="Glavina Del Rio T."/>
            <person name="Nolan M."/>
            <person name="Tice H."/>
            <person name="Copeland A."/>
            <person name="Cheng J.F."/>
            <person name="Chen F."/>
            <person name="Bruce D."/>
            <person name="Goodwin L."/>
            <person name="Pitluck S."/>
            <person name="Mavromatis K."/>
            <person name="Pati A."/>
            <person name="Mikhailova N."/>
            <person name="Chen A."/>
            <person name="Palaniappan K."/>
            <person name="Land M."/>
            <person name="Hauser L."/>
            <person name="Chang Y.J."/>
            <person name="Jeffries C.D."/>
            <person name="Detter J.C."/>
            <person name="Brettin T."/>
            <person name="Rohde M."/>
            <person name="Goker M."/>
            <person name="Bristow J."/>
            <person name="Markowitz V."/>
            <person name="Eisen J.A."/>
            <person name="Hugenholtz P."/>
            <person name="Kyrpides N.C."/>
            <person name="Klenk H.P."/>
        </authorList>
    </citation>
    <scope>NUCLEOTIDE SEQUENCE [LARGE SCALE GENOMIC DNA]</scope>
    <source>
        <strain evidence="3">DSM 14365 / CIP 107738 / JCM 11303 / AJ 13395 / SMP-2</strain>
    </source>
</reference>
<keyword evidence="3" id="KW-1185">Reference proteome</keyword>
<dbReference type="KEGG" id="hoh:Hoch_3047"/>
<dbReference type="HOGENOM" id="CLU_1945774_0_0_7"/>
<dbReference type="STRING" id="502025.Hoch_3047"/>